<dbReference type="Proteomes" id="UP000091857">
    <property type="component" value="Chromosome 6"/>
</dbReference>
<evidence type="ECO:0000313" key="2">
    <source>
        <dbReference type="Proteomes" id="UP000091857"/>
    </source>
</evidence>
<proteinExistence type="predicted"/>
<gene>
    <name evidence="1" type="ORF">MANES_06G164701v8</name>
</gene>
<protein>
    <submittedName>
        <fullName evidence="1">Uncharacterized protein</fullName>
    </submittedName>
</protein>
<organism evidence="1 2">
    <name type="scientific">Manihot esculenta</name>
    <name type="common">Cassava</name>
    <name type="synonym">Jatropha manihot</name>
    <dbReference type="NCBI Taxonomy" id="3983"/>
    <lineage>
        <taxon>Eukaryota</taxon>
        <taxon>Viridiplantae</taxon>
        <taxon>Streptophyta</taxon>
        <taxon>Embryophyta</taxon>
        <taxon>Tracheophyta</taxon>
        <taxon>Spermatophyta</taxon>
        <taxon>Magnoliopsida</taxon>
        <taxon>eudicotyledons</taxon>
        <taxon>Gunneridae</taxon>
        <taxon>Pentapetalae</taxon>
        <taxon>rosids</taxon>
        <taxon>fabids</taxon>
        <taxon>Malpighiales</taxon>
        <taxon>Euphorbiaceae</taxon>
        <taxon>Crotonoideae</taxon>
        <taxon>Manihoteae</taxon>
        <taxon>Manihot</taxon>
    </lineage>
</organism>
<sequence length="148" mass="16591">MRALCYHDAGEDLVSLNLPRKLLHVREDSKCVPVLPLTLEVCVNIPKLAEEGLNYSYRALENLENGCEKLESIANFLLGVSLSVFKVAIAVSDRITRKCEALQVLESAGQMTRMQDSYILYHFSLENAKQRKLDAALYFASNLFVIPG</sequence>
<keyword evidence="2" id="KW-1185">Reference proteome</keyword>
<reference evidence="2" key="1">
    <citation type="journal article" date="2016" name="Nat. Biotechnol.">
        <title>Sequencing wild and cultivated cassava and related species reveals extensive interspecific hybridization and genetic diversity.</title>
        <authorList>
            <person name="Bredeson J.V."/>
            <person name="Lyons J.B."/>
            <person name="Prochnik S.E."/>
            <person name="Wu G.A."/>
            <person name="Ha C.M."/>
            <person name="Edsinger-Gonzales E."/>
            <person name="Grimwood J."/>
            <person name="Schmutz J."/>
            <person name="Rabbi I.Y."/>
            <person name="Egesi C."/>
            <person name="Nauluvula P."/>
            <person name="Lebot V."/>
            <person name="Ndunguru J."/>
            <person name="Mkamilo G."/>
            <person name="Bart R.S."/>
            <person name="Setter T.L."/>
            <person name="Gleadow R.M."/>
            <person name="Kulakow P."/>
            <person name="Ferguson M.E."/>
            <person name="Rounsley S."/>
            <person name="Rokhsar D.S."/>
        </authorList>
    </citation>
    <scope>NUCLEOTIDE SEQUENCE [LARGE SCALE GENOMIC DNA]</scope>
    <source>
        <strain evidence="2">cv. AM560-2</strain>
    </source>
</reference>
<evidence type="ECO:0000313" key="1">
    <source>
        <dbReference type="EMBL" id="KAG8653075.1"/>
    </source>
</evidence>
<dbReference type="EMBL" id="CM004392">
    <property type="protein sequence ID" value="KAG8653075.1"/>
    <property type="molecule type" value="Genomic_DNA"/>
</dbReference>
<comment type="caution">
    <text evidence="1">The sequence shown here is derived from an EMBL/GenBank/DDBJ whole genome shotgun (WGS) entry which is preliminary data.</text>
</comment>
<accession>A0ACB7HM70</accession>
<name>A0ACB7HM70_MANES</name>